<dbReference type="InterPro" id="IPR013823">
    <property type="entry name" value="Ribosomal_bL12_C"/>
</dbReference>
<comment type="similarity">
    <text evidence="1">Belongs to the bacterial ribosomal protein bL12 family.</text>
</comment>
<feature type="signal peptide" evidence="4">
    <location>
        <begin position="1"/>
        <end position="24"/>
    </location>
</feature>
<dbReference type="AlphaFoldDB" id="A0A813D1Q8"/>
<evidence type="ECO:0000256" key="4">
    <source>
        <dbReference type="SAM" id="SignalP"/>
    </source>
</evidence>
<dbReference type="GO" id="GO:0003729">
    <property type="term" value="F:mRNA binding"/>
    <property type="evidence" value="ECO:0007669"/>
    <property type="project" value="TreeGrafter"/>
</dbReference>
<keyword evidence="2" id="KW-0689">Ribosomal protein</keyword>
<evidence type="ECO:0008006" key="9">
    <source>
        <dbReference type="Google" id="ProtNLM"/>
    </source>
</evidence>
<accession>A0A813D1Q8</accession>
<keyword evidence="4" id="KW-0732">Signal</keyword>
<keyword evidence="3" id="KW-0687">Ribonucleoprotein</keyword>
<keyword evidence="8" id="KW-1185">Reference proteome</keyword>
<feature type="domain" description="Large ribosomal subunit protein bL12 oligomerization" evidence="6">
    <location>
        <begin position="55"/>
        <end position="104"/>
    </location>
</feature>
<evidence type="ECO:0000259" key="6">
    <source>
        <dbReference type="Pfam" id="PF16320"/>
    </source>
</evidence>
<organism evidence="7 8">
    <name type="scientific">Polarella glacialis</name>
    <name type="common">Dinoflagellate</name>
    <dbReference type="NCBI Taxonomy" id="89957"/>
    <lineage>
        <taxon>Eukaryota</taxon>
        <taxon>Sar</taxon>
        <taxon>Alveolata</taxon>
        <taxon>Dinophyceae</taxon>
        <taxon>Suessiales</taxon>
        <taxon>Suessiaceae</taxon>
        <taxon>Polarella</taxon>
    </lineage>
</organism>
<dbReference type="Gene3D" id="3.30.1390.10">
    <property type="match status" value="1"/>
</dbReference>
<dbReference type="InterPro" id="IPR000206">
    <property type="entry name" value="Ribosomal_bL12"/>
</dbReference>
<dbReference type="NCBIfam" id="TIGR00855">
    <property type="entry name" value="L12"/>
    <property type="match status" value="1"/>
</dbReference>
<dbReference type="HAMAP" id="MF_00368">
    <property type="entry name" value="Ribosomal_bL12"/>
    <property type="match status" value="1"/>
</dbReference>
<evidence type="ECO:0000313" key="8">
    <source>
        <dbReference type="Proteomes" id="UP000654075"/>
    </source>
</evidence>
<evidence type="ECO:0000256" key="1">
    <source>
        <dbReference type="ARBA" id="ARBA00007197"/>
    </source>
</evidence>
<dbReference type="PANTHER" id="PTHR45987">
    <property type="entry name" value="39S RIBOSOMAL PROTEIN L12"/>
    <property type="match status" value="1"/>
</dbReference>
<dbReference type="EMBL" id="CAJNNV010000312">
    <property type="protein sequence ID" value="CAE8582159.1"/>
    <property type="molecule type" value="Genomic_DNA"/>
</dbReference>
<dbReference type="Pfam" id="PF00542">
    <property type="entry name" value="Ribosomal_L12"/>
    <property type="match status" value="1"/>
</dbReference>
<evidence type="ECO:0000256" key="3">
    <source>
        <dbReference type="ARBA" id="ARBA00023274"/>
    </source>
</evidence>
<reference evidence="7" key="1">
    <citation type="submission" date="2021-02" db="EMBL/GenBank/DDBJ databases">
        <authorList>
            <person name="Dougan E. K."/>
            <person name="Rhodes N."/>
            <person name="Thang M."/>
            <person name="Chan C."/>
        </authorList>
    </citation>
    <scope>NUCLEOTIDE SEQUENCE</scope>
</reference>
<dbReference type="OrthoDB" id="250175at2759"/>
<evidence type="ECO:0000256" key="2">
    <source>
        <dbReference type="ARBA" id="ARBA00022980"/>
    </source>
</evidence>
<dbReference type="InterPro" id="IPR008932">
    <property type="entry name" value="Ribosomal_bL12_oligo"/>
</dbReference>
<comment type="caution">
    <text evidence="7">The sequence shown here is derived from an EMBL/GenBank/DDBJ whole genome shotgun (WGS) entry which is preliminary data.</text>
</comment>
<name>A0A813D1Q8_POLGL</name>
<dbReference type="InterPro" id="IPR036235">
    <property type="entry name" value="Ribosomal_bL12_oligo_N_sf"/>
</dbReference>
<sequence>MPSHSKSHGAASLVLGLAAAMCAAMTFQSQAPMPFVNGVSHVALRRQGVAMESAKTDAILGSLKELTLLEASELVKAIEETFGVDASSGGGGMMMAAPAAAAEAEEAAPEKSEFDVVLKEVPKDKKIAILKVVRTLTGMGLKEAKEMVDNPGKVMEKKPKDFCEDAKKQLEAAGAVCALE</sequence>
<dbReference type="Gene3D" id="1.20.5.710">
    <property type="entry name" value="Single helix bin"/>
    <property type="match status" value="1"/>
</dbReference>
<evidence type="ECO:0000259" key="5">
    <source>
        <dbReference type="Pfam" id="PF00542"/>
    </source>
</evidence>
<dbReference type="SUPFAM" id="SSF48300">
    <property type="entry name" value="Ribosomal protein L7/12, oligomerisation (N-terminal) domain"/>
    <property type="match status" value="1"/>
</dbReference>
<dbReference type="Pfam" id="PF16320">
    <property type="entry name" value="Ribosomal_L12_N"/>
    <property type="match status" value="1"/>
</dbReference>
<dbReference type="GO" id="GO:0003735">
    <property type="term" value="F:structural constituent of ribosome"/>
    <property type="evidence" value="ECO:0007669"/>
    <property type="project" value="InterPro"/>
</dbReference>
<dbReference type="CDD" id="cd00387">
    <property type="entry name" value="Ribosomal_L7_L12"/>
    <property type="match status" value="1"/>
</dbReference>
<feature type="domain" description="Large ribosomal subunit protein bL12 C-terminal" evidence="5">
    <location>
        <begin position="114"/>
        <end position="179"/>
    </location>
</feature>
<feature type="chain" id="PRO_5032705748" description="50S ribosomal protein L12, chloroplastic" evidence="4">
    <location>
        <begin position="25"/>
        <end position="180"/>
    </location>
</feature>
<dbReference type="GO" id="GO:0022625">
    <property type="term" value="C:cytosolic large ribosomal subunit"/>
    <property type="evidence" value="ECO:0007669"/>
    <property type="project" value="TreeGrafter"/>
</dbReference>
<gene>
    <name evidence="7" type="ORF">PGLA1383_LOCUS1160</name>
</gene>
<dbReference type="SUPFAM" id="SSF54736">
    <property type="entry name" value="ClpS-like"/>
    <property type="match status" value="1"/>
</dbReference>
<protein>
    <recommendedName>
        <fullName evidence="9">50S ribosomal protein L12, chloroplastic</fullName>
    </recommendedName>
</protein>
<dbReference type="InterPro" id="IPR014719">
    <property type="entry name" value="Ribosomal_bL12_C/ClpS-like"/>
</dbReference>
<proteinExistence type="inferred from homology"/>
<evidence type="ECO:0000313" key="7">
    <source>
        <dbReference type="EMBL" id="CAE8582159.1"/>
    </source>
</evidence>
<dbReference type="PANTHER" id="PTHR45987:SF4">
    <property type="entry name" value="LARGE RIBOSOMAL SUBUNIT PROTEIN BL12M"/>
    <property type="match status" value="1"/>
</dbReference>
<dbReference type="GO" id="GO:0006412">
    <property type="term" value="P:translation"/>
    <property type="evidence" value="ECO:0007669"/>
    <property type="project" value="InterPro"/>
</dbReference>
<dbReference type="Proteomes" id="UP000654075">
    <property type="component" value="Unassembled WGS sequence"/>
</dbReference>